<evidence type="ECO:0000256" key="2">
    <source>
        <dbReference type="SAM" id="Phobius"/>
    </source>
</evidence>
<gene>
    <name evidence="4" type="ORF">DSL72_006746</name>
</gene>
<protein>
    <recommendedName>
        <fullName evidence="3">Rhodopsin domain-containing protein</fullName>
    </recommendedName>
</protein>
<feature type="transmembrane region" description="Helical" evidence="2">
    <location>
        <begin position="185"/>
        <end position="210"/>
    </location>
</feature>
<feature type="region of interest" description="Disordered" evidence="1">
    <location>
        <begin position="343"/>
        <end position="363"/>
    </location>
</feature>
<feature type="domain" description="Rhodopsin" evidence="3">
    <location>
        <begin position="49"/>
        <end position="283"/>
    </location>
</feature>
<keyword evidence="2" id="KW-1133">Transmembrane helix</keyword>
<name>A0A8A3PPC0_9HELO</name>
<feature type="transmembrane region" description="Helical" evidence="2">
    <location>
        <begin position="256"/>
        <end position="279"/>
    </location>
</feature>
<evidence type="ECO:0000256" key="1">
    <source>
        <dbReference type="SAM" id="MobiDB-lite"/>
    </source>
</evidence>
<reference evidence="4" key="1">
    <citation type="submission" date="2020-10" db="EMBL/GenBank/DDBJ databases">
        <title>Genome Sequence of Monilinia vaccinii-corymbosi Sheds Light on Mummy Berry Disease Infection of Blueberry and Mating Type.</title>
        <authorList>
            <person name="Yow A.G."/>
            <person name="Zhang Y."/>
            <person name="Bansal K."/>
            <person name="Eacker S.M."/>
            <person name="Sullivan S."/>
            <person name="Liachko I."/>
            <person name="Cubeta M.A."/>
            <person name="Rollins J.A."/>
            <person name="Ashrafi H."/>
        </authorList>
    </citation>
    <scope>NUCLEOTIDE SEQUENCE</scope>
    <source>
        <strain evidence="4">RL-1</strain>
    </source>
</reference>
<dbReference type="EMBL" id="CP063411">
    <property type="protein sequence ID" value="QSZ36863.1"/>
    <property type="molecule type" value="Genomic_DNA"/>
</dbReference>
<feature type="transmembrane region" description="Helical" evidence="2">
    <location>
        <begin position="33"/>
        <end position="55"/>
    </location>
</feature>
<keyword evidence="5" id="KW-1185">Reference proteome</keyword>
<dbReference type="Proteomes" id="UP000672032">
    <property type="component" value="Chromosome 7"/>
</dbReference>
<keyword evidence="2" id="KW-0812">Transmembrane</keyword>
<evidence type="ECO:0000259" key="3">
    <source>
        <dbReference type="Pfam" id="PF20684"/>
    </source>
</evidence>
<dbReference type="AlphaFoldDB" id="A0A8A3PPC0"/>
<dbReference type="Pfam" id="PF20684">
    <property type="entry name" value="Fung_rhodopsin"/>
    <property type="match status" value="1"/>
</dbReference>
<dbReference type="OrthoDB" id="3918601at2759"/>
<keyword evidence="2" id="KW-0472">Membrane</keyword>
<dbReference type="InterPro" id="IPR049326">
    <property type="entry name" value="Rhodopsin_dom_fungi"/>
</dbReference>
<evidence type="ECO:0000313" key="5">
    <source>
        <dbReference type="Proteomes" id="UP000672032"/>
    </source>
</evidence>
<dbReference type="PANTHER" id="PTHR38794">
    <property type="entry name" value="INTEGRAL MEMBRANE PROTEIN"/>
    <property type="match status" value="1"/>
</dbReference>
<accession>A0A8A3PPC0</accession>
<organism evidence="4 5">
    <name type="scientific">Monilinia vaccinii-corymbosi</name>
    <dbReference type="NCBI Taxonomy" id="61207"/>
    <lineage>
        <taxon>Eukaryota</taxon>
        <taxon>Fungi</taxon>
        <taxon>Dikarya</taxon>
        <taxon>Ascomycota</taxon>
        <taxon>Pezizomycotina</taxon>
        <taxon>Leotiomycetes</taxon>
        <taxon>Helotiales</taxon>
        <taxon>Sclerotiniaceae</taxon>
        <taxon>Monilinia</taxon>
    </lineage>
</organism>
<sequence length="363" mass="40433">MLSDMLEHRSSDQAGPSMGIVVTNSNLNPNVQVVTWLFLAITSLMLLFRFITRFFLKSGQRFGWEEALITTAYLAGVGESITFLLPSGRIFGKEINDISEEELIVGQKAQLSGELLYIISLGFSKLSICSSFITLSPSATHHRITFTISTAILIWMLISLFGTGFQCGIHGPWDTDPVQCSNRLAFARFVAITNIITDAALIALPVAIIYPLHMALKTRAIVISFYMCRVVVIAATICQLIYMPLLFGGNFTLRAFPYYICTQVVLCTSISAACVAYFWPFFRSLRTGLMSGDNRAFRSEYSLSRLTTRGNQKTLPSSLATNSTRNRDPAHYINITADDAARPDFRSQDQNGASEEKPYMENW</sequence>
<feature type="transmembrane region" description="Helical" evidence="2">
    <location>
        <begin position="144"/>
        <end position="165"/>
    </location>
</feature>
<evidence type="ECO:0000313" key="4">
    <source>
        <dbReference type="EMBL" id="QSZ36863.1"/>
    </source>
</evidence>
<dbReference type="PANTHER" id="PTHR38794:SF1">
    <property type="entry name" value="INTEGRAL MEMBRANE PROTEIN"/>
    <property type="match status" value="1"/>
</dbReference>
<feature type="transmembrane region" description="Helical" evidence="2">
    <location>
        <begin position="222"/>
        <end position="244"/>
    </location>
</feature>
<feature type="compositionally biased region" description="Basic and acidic residues" evidence="1">
    <location>
        <begin position="354"/>
        <end position="363"/>
    </location>
</feature>
<proteinExistence type="predicted"/>